<dbReference type="Proteomes" id="UP001223072">
    <property type="component" value="Unassembled WGS sequence"/>
</dbReference>
<keyword evidence="2" id="KW-1185">Reference proteome</keyword>
<evidence type="ECO:0000313" key="1">
    <source>
        <dbReference type="EMBL" id="MDQ0934370.1"/>
    </source>
</evidence>
<evidence type="ECO:0000313" key="2">
    <source>
        <dbReference type="Proteomes" id="UP001223072"/>
    </source>
</evidence>
<dbReference type="EMBL" id="JAUSZS010000004">
    <property type="protein sequence ID" value="MDQ0934370.1"/>
    <property type="molecule type" value="Genomic_DNA"/>
</dbReference>
<accession>A0ABU0RQW4</accession>
<name>A0ABU0RQW4_9ACTN</name>
<sequence length="32" mass="3489">MADPSIILDELAQELRLVGLAPHGERLSHSGY</sequence>
<comment type="caution">
    <text evidence="1">The sequence shown here is derived from an EMBL/GenBank/DDBJ whole genome shotgun (WGS) entry which is preliminary data.</text>
</comment>
<protein>
    <submittedName>
        <fullName evidence="1">Uncharacterized protein</fullName>
    </submittedName>
</protein>
<gene>
    <name evidence="1" type="ORF">QFZ49_004310</name>
</gene>
<proteinExistence type="predicted"/>
<reference evidence="1 2" key="1">
    <citation type="submission" date="2023-07" db="EMBL/GenBank/DDBJ databases">
        <title>Comparative genomics of wheat-associated soil bacteria to identify genetic determinants of phenazine resistance.</title>
        <authorList>
            <person name="Mouncey N."/>
        </authorList>
    </citation>
    <scope>NUCLEOTIDE SEQUENCE [LARGE SCALE GENOMIC DNA]</scope>
    <source>
        <strain evidence="1 2">W2I16</strain>
    </source>
</reference>
<organism evidence="1 2">
    <name type="scientific">Streptomyces turgidiscabies</name>
    <dbReference type="NCBI Taxonomy" id="85558"/>
    <lineage>
        <taxon>Bacteria</taxon>
        <taxon>Bacillati</taxon>
        <taxon>Actinomycetota</taxon>
        <taxon>Actinomycetes</taxon>
        <taxon>Kitasatosporales</taxon>
        <taxon>Streptomycetaceae</taxon>
        <taxon>Streptomyces</taxon>
    </lineage>
</organism>